<evidence type="ECO:0000313" key="4">
    <source>
        <dbReference type="Proteomes" id="UP001596074"/>
    </source>
</evidence>
<organism evidence="3 4">
    <name type="scientific">Actinomadura rugatobispora</name>
    <dbReference type="NCBI Taxonomy" id="1994"/>
    <lineage>
        <taxon>Bacteria</taxon>
        <taxon>Bacillati</taxon>
        <taxon>Actinomycetota</taxon>
        <taxon>Actinomycetes</taxon>
        <taxon>Streptosporangiales</taxon>
        <taxon>Thermomonosporaceae</taxon>
        <taxon>Actinomadura</taxon>
    </lineage>
</organism>
<dbReference type="GO" id="GO:0016740">
    <property type="term" value="F:transferase activity"/>
    <property type="evidence" value="ECO:0007669"/>
    <property type="project" value="UniProtKB-KW"/>
</dbReference>
<gene>
    <name evidence="3" type="ORF">ACFPZN_22525</name>
</gene>
<dbReference type="Proteomes" id="UP001596074">
    <property type="component" value="Unassembled WGS sequence"/>
</dbReference>
<comment type="caution">
    <text evidence="3">The sequence shown here is derived from an EMBL/GenBank/DDBJ whole genome shotgun (WGS) entry which is preliminary data.</text>
</comment>
<protein>
    <submittedName>
        <fullName evidence="3">CaiB/BaiF CoA transferase family protein</fullName>
    </submittedName>
</protein>
<evidence type="ECO:0000256" key="1">
    <source>
        <dbReference type="ARBA" id="ARBA00022679"/>
    </source>
</evidence>
<dbReference type="InterPro" id="IPR003673">
    <property type="entry name" value="CoA-Trfase_fam_III"/>
</dbReference>
<feature type="region of interest" description="Disordered" evidence="2">
    <location>
        <begin position="350"/>
        <end position="381"/>
    </location>
</feature>
<dbReference type="Gene3D" id="3.40.50.10540">
    <property type="entry name" value="Crotonobetainyl-coa:carnitine coa-transferase, domain 1"/>
    <property type="match status" value="1"/>
</dbReference>
<dbReference type="PANTHER" id="PTHR48207:SF3">
    <property type="entry name" value="SUCCINATE--HYDROXYMETHYLGLUTARATE COA-TRANSFERASE"/>
    <property type="match status" value="1"/>
</dbReference>
<dbReference type="RefSeq" id="WP_378284063.1">
    <property type="nucleotide sequence ID" value="NZ_JBHSON010000031.1"/>
</dbReference>
<accession>A0ABW0ZYM1</accession>
<keyword evidence="1 3" id="KW-0808">Transferase</keyword>
<dbReference type="Gene3D" id="3.30.1540.10">
    <property type="entry name" value="formyl-coa transferase, domain 3"/>
    <property type="match status" value="1"/>
</dbReference>
<dbReference type="InterPro" id="IPR050483">
    <property type="entry name" value="CoA-transferase_III_domain"/>
</dbReference>
<dbReference type="SUPFAM" id="SSF89796">
    <property type="entry name" value="CoA-transferase family III (CaiB/BaiF)"/>
    <property type="match status" value="1"/>
</dbReference>
<dbReference type="InterPro" id="IPR044855">
    <property type="entry name" value="CoA-Trfase_III_dom3_sf"/>
</dbReference>
<sequence>MTHALDDLRVVDFSRVLAGPLATMILADLGATVTKIERPGTGDDTRAWGPPYDAGQATYYQSVNRNKDSVVLDLGTPEGAARARELAAGADVVVENFRPGVMDRLGLGYETLSTANPGLVYCSITGFGAGAGAALPGYDLLIQALGGLMSITGRPDGEPQKAGVALVDVISGLFASVGVLTAVRHRDRTGQGQRVEVNLLSCLLAALVNQGSAYTLAGQVAGRMGNAHPSVAPYELLPTGDGDLVVAVGNDRQFAALAQAVGRPEVAADDRFRTNDARVAHRDELRRILVDALAAKPAAVWVPALSEARVPAGQVNDIAGAFDLAGSLGLDPIVEVPRGDGTVARLTRNPIGLSATPPAYRSAPPSLGESPSANRPVETGP</sequence>
<keyword evidence="4" id="KW-1185">Reference proteome</keyword>
<dbReference type="Pfam" id="PF02515">
    <property type="entry name" value="CoA_transf_3"/>
    <property type="match status" value="1"/>
</dbReference>
<dbReference type="PANTHER" id="PTHR48207">
    <property type="entry name" value="SUCCINATE--HYDROXYMETHYLGLUTARATE COA-TRANSFERASE"/>
    <property type="match status" value="1"/>
</dbReference>
<evidence type="ECO:0000313" key="3">
    <source>
        <dbReference type="EMBL" id="MFC5748405.1"/>
    </source>
</evidence>
<reference evidence="4" key="1">
    <citation type="journal article" date="2019" name="Int. J. Syst. Evol. Microbiol.">
        <title>The Global Catalogue of Microorganisms (GCM) 10K type strain sequencing project: providing services to taxonomists for standard genome sequencing and annotation.</title>
        <authorList>
            <consortium name="The Broad Institute Genomics Platform"/>
            <consortium name="The Broad Institute Genome Sequencing Center for Infectious Disease"/>
            <person name="Wu L."/>
            <person name="Ma J."/>
        </authorList>
    </citation>
    <scope>NUCLEOTIDE SEQUENCE [LARGE SCALE GENOMIC DNA]</scope>
    <source>
        <strain evidence="4">KCTC 42087</strain>
    </source>
</reference>
<dbReference type="EMBL" id="JBHSON010000031">
    <property type="protein sequence ID" value="MFC5748405.1"/>
    <property type="molecule type" value="Genomic_DNA"/>
</dbReference>
<name>A0ABW0ZYM1_9ACTN</name>
<proteinExistence type="predicted"/>
<evidence type="ECO:0000256" key="2">
    <source>
        <dbReference type="SAM" id="MobiDB-lite"/>
    </source>
</evidence>
<dbReference type="InterPro" id="IPR023606">
    <property type="entry name" value="CoA-Trfase_III_dom_1_sf"/>
</dbReference>